<protein>
    <submittedName>
        <fullName evidence="9">Secreted protein</fullName>
    </submittedName>
</protein>
<sequence length="87" mass="10055">MRILIFPAALAIGTIGYFIETRIRKDEEIPYLDLSIDEDRRRRQIELELDSNYQTPTSITEVRHSIVPKSSLVVNTSRSAIDHNIEN</sequence>
<evidence type="ECO:0000256" key="5">
    <source>
        <dbReference type="ARBA" id="ARBA00023136"/>
    </source>
</evidence>
<comment type="subcellular location">
    <subcellularLocation>
        <location evidence="1">Membrane</location>
        <topology evidence="1">Single-pass membrane protein</topology>
    </subcellularLocation>
</comment>
<dbReference type="InterPro" id="IPR031933">
    <property type="entry name" value="UPF0767"/>
</dbReference>
<dbReference type="GO" id="GO:0016020">
    <property type="term" value="C:membrane"/>
    <property type="evidence" value="ECO:0007669"/>
    <property type="project" value="UniProtKB-SubCell"/>
</dbReference>
<accession>A0A0N4UM39</accession>
<dbReference type="Proteomes" id="UP000038040">
    <property type="component" value="Unplaced"/>
</dbReference>
<comment type="similarity">
    <text evidence="2">Belongs to the SMIM12 family.</text>
</comment>
<dbReference type="Pfam" id="PF15990">
    <property type="entry name" value="UPF0767"/>
    <property type="match status" value="1"/>
</dbReference>
<keyword evidence="4" id="KW-1133">Transmembrane helix</keyword>
<evidence type="ECO:0000313" key="9">
    <source>
        <dbReference type="WBParaSite" id="DME_0000889201-mRNA-1"/>
    </source>
</evidence>
<reference evidence="9" key="1">
    <citation type="submission" date="2017-02" db="UniProtKB">
        <authorList>
            <consortium name="WormBaseParasite"/>
        </authorList>
    </citation>
    <scope>IDENTIFICATION</scope>
</reference>
<keyword evidence="8" id="KW-1185">Reference proteome</keyword>
<dbReference type="WBParaSite" id="DME_0000889201-mRNA-1">
    <property type="protein sequence ID" value="DME_0000889201-mRNA-1"/>
    <property type="gene ID" value="DME_0000889201"/>
</dbReference>
<evidence type="ECO:0000256" key="2">
    <source>
        <dbReference type="ARBA" id="ARBA00007304"/>
    </source>
</evidence>
<evidence type="ECO:0000313" key="6">
    <source>
        <dbReference type="EMBL" id="VDN52765.1"/>
    </source>
</evidence>
<gene>
    <name evidence="6" type="ORF">DME_LOCUS2738</name>
</gene>
<proteinExistence type="inferred from homology"/>
<evidence type="ECO:0000256" key="3">
    <source>
        <dbReference type="ARBA" id="ARBA00022692"/>
    </source>
</evidence>
<keyword evidence="5" id="KW-0472">Membrane</keyword>
<evidence type="ECO:0000313" key="7">
    <source>
        <dbReference type="Proteomes" id="UP000038040"/>
    </source>
</evidence>
<evidence type="ECO:0000256" key="4">
    <source>
        <dbReference type="ARBA" id="ARBA00022989"/>
    </source>
</evidence>
<keyword evidence="3" id="KW-0812">Transmembrane</keyword>
<dbReference type="Proteomes" id="UP000274756">
    <property type="component" value="Unassembled WGS sequence"/>
</dbReference>
<evidence type="ECO:0000313" key="8">
    <source>
        <dbReference type="Proteomes" id="UP000274756"/>
    </source>
</evidence>
<dbReference type="OrthoDB" id="10052506at2759"/>
<dbReference type="STRING" id="318479.A0A0N4UM39"/>
<name>A0A0N4UM39_DRAME</name>
<dbReference type="EMBL" id="UYYG01000077">
    <property type="protein sequence ID" value="VDN52765.1"/>
    <property type="molecule type" value="Genomic_DNA"/>
</dbReference>
<dbReference type="AlphaFoldDB" id="A0A0N4UM39"/>
<evidence type="ECO:0000256" key="1">
    <source>
        <dbReference type="ARBA" id="ARBA00004167"/>
    </source>
</evidence>
<reference evidence="6 8" key="2">
    <citation type="submission" date="2018-11" db="EMBL/GenBank/DDBJ databases">
        <authorList>
            <consortium name="Pathogen Informatics"/>
        </authorList>
    </citation>
    <scope>NUCLEOTIDE SEQUENCE [LARGE SCALE GENOMIC DNA]</scope>
</reference>
<organism evidence="7 9">
    <name type="scientific">Dracunculus medinensis</name>
    <name type="common">Guinea worm</name>
    <dbReference type="NCBI Taxonomy" id="318479"/>
    <lineage>
        <taxon>Eukaryota</taxon>
        <taxon>Metazoa</taxon>
        <taxon>Ecdysozoa</taxon>
        <taxon>Nematoda</taxon>
        <taxon>Chromadorea</taxon>
        <taxon>Rhabditida</taxon>
        <taxon>Spirurina</taxon>
        <taxon>Dracunculoidea</taxon>
        <taxon>Dracunculidae</taxon>
        <taxon>Dracunculus</taxon>
    </lineage>
</organism>